<name>A0AAN0JW59_AMPQE</name>
<proteinExistence type="predicted"/>
<evidence type="ECO:0000256" key="2">
    <source>
        <dbReference type="SAM" id="MobiDB-lite"/>
    </source>
</evidence>
<dbReference type="KEGG" id="aqu:109589855"/>
<keyword evidence="4" id="KW-1185">Reference proteome</keyword>
<dbReference type="GeneID" id="109589855"/>
<dbReference type="Proteomes" id="UP000007879">
    <property type="component" value="Unassembled WGS sequence"/>
</dbReference>
<organism evidence="3 4">
    <name type="scientific">Amphimedon queenslandica</name>
    <name type="common">Sponge</name>
    <dbReference type="NCBI Taxonomy" id="400682"/>
    <lineage>
        <taxon>Eukaryota</taxon>
        <taxon>Metazoa</taxon>
        <taxon>Porifera</taxon>
        <taxon>Demospongiae</taxon>
        <taxon>Heteroscleromorpha</taxon>
        <taxon>Haplosclerida</taxon>
        <taxon>Niphatidae</taxon>
        <taxon>Amphimedon</taxon>
    </lineage>
</organism>
<dbReference type="AlphaFoldDB" id="A0AAN0JW59"/>
<feature type="region of interest" description="Disordered" evidence="2">
    <location>
        <begin position="149"/>
        <end position="179"/>
    </location>
</feature>
<sequence length="179" mass="20621">ITHERSSLASLRHDPVVSEFGFINDEKDLESVDELVTLRSQFNEMEKKNKELSDTLDGAKIKYRASLSASSFNDTAASRLRKGMALEINDLKFHLKAINSPNYQPLVEDITIKELQQEITLLYTKLVTERQHKEQILKEIYETSMKIEQPSQEVTLKSEGKSNKRLLSEEDMQKNYGNE</sequence>
<evidence type="ECO:0000256" key="1">
    <source>
        <dbReference type="SAM" id="Coils"/>
    </source>
</evidence>
<reference evidence="4" key="1">
    <citation type="journal article" date="2010" name="Nature">
        <title>The Amphimedon queenslandica genome and the evolution of animal complexity.</title>
        <authorList>
            <person name="Srivastava M."/>
            <person name="Simakov O."/>
            <person name="Chapman J."/>
            <person name="Fahey B."/>
            <person name="Gauthier M.E."/>
            <person name="Mitros T."/>
            <person name="Richards G.S."/>
            <person name="Conaco C."/>
            <person name="Dacre M."/>
            <person name="Hellsten U."/>
            <person name="Larroux C."/>
            <person name="Putnam N.H."/>
            <person name="Stanke M."/>
            <person name="Adamska M."/>
            <person name="Darling A."/>
            <person name="Degnan S.M."/>
            <person name="Oakley T.H."/>
            <person name="Plachetzki D.C."/>
            <person name="Zhai Y."/>
            <person name="Adamski M."/>
            <person name="Calcino A."/>
            <person name="Cummins S.F."/>
            <person name="Goodstein D.M."/>
            <person name="Harris C."/>
            <person name="Jackson D.J."/>
            <person name="Leys S.P."/>
            <person name="Shu S."/>
            <person name="Woodcroft B.J."/>
            <person name="Vervoort M."/>
            <person name="Kosik K.S."/>
            <person name="Manning G."/>
            <person name="Degnan B.M."/>
            <person name="Rokhsar D.S."/>
        </authorList>
    </citation>
    <scope>NUCLEOTIDE SEQUENCE [LARGE SCALE GENOMIC DNA]</scope>
</reference>
<evidence type="ECO:0000313" key="3">
    <source>
        <dbReference type="EnsemblMetazoa" id="XP_019861407.1"/>
    </source>
</evidence>
<evidence type="ECO:0000313" key="4">
    <source>
        <dbReference type="Proteomes" id="UP000007879"/>
    </source>
</evidence>
<protein>
    <submittedName>
        <fullName evidence="3">Uncharacterized protein</fullName>
    </submittedName>
</protein>
<keyword evidence="1" id="KW-0175">Coiled coil</keyword>
<accession>A0AAN0JW59</accession>
<dbReference type="RefSeq" id="XP_019861407.1">
    <property type="nucleotide sequence ID" value="XM_020005848.1"/>
</dbReference>
<feature type="compositionally biased region" description="Basic and acidic residues" evidence="2">
    <location>
        <begin position="156"/>
        <end position="173"/>
    </location>
</feature>
<reference evidence="3" key="2">
    <citation type="submission" date="2024-06" db="UniProtKB">
        <authorList>
            <consortium name="EnsemblMetazoa"/>
        </authorList>
    </citation>
    <scope>IDENTIFICATION</scope>
</reference>
<feature type="coiled-coil region" evidence="1">
    <location>
        <begin position="35"/>
        <end position="62"/>
    </location>
</feature>
<dbReference type="EnsemblMetazoa" id="XM_020005848.1">
    <property type="protein sequence ID" value="XP_019861407.1"/>
    <property type="gene ID" value="LOC109589855"/>
</dbReference>